<evidence type="ECO:0000313" key="12">
    <source>
        <dbReference type="Proteomes" id="UP001648503"/>
    </source>
</evidence>
<dbReference type="Gene3D" id="3.30.40.10">
    <property type="entry name" value="Zinc/RING finger domain, C3HC4 (zinc finger)"/>
    <property type="match status" value="1"/>
</dbReference>
<organism evidence="11 12">
    <name type="scientific">Batrachochytrium salamandrivorans</name>
    <dbReference type="NCBI Taxonomy" id="1357716"/>
    <lineage>
        <taxon>Eukaryota</taxon>
        <taxon>Fungi</taxon>
        <taxon>Fungi incertae sedis</taxon>
        <taxon>Chytridiomycota</taxon>
        <taxon>Chytridiomycota incertae sedis</taxon>
        <taxon>Chytridiomycetes</taxon>
        <taxon>Rhizophydiales</taxon>
        <taxon>Rhizophydiales incertae sedis</taxon>
        <taxon>Batrachochytrium</taxon>
    </lineage>
</organism>
<accession>A0ABQ8ET85</accession>
<dbReference type="SMART" id="SM00504">
    <property type="entry name" value="Ubox"/>
    <property type="match status" value="1"/>
</dbReference>
<dbReference type="PANTHER" id="PTHR13931:SF2">
    <property type="entry name" value="UBIQUITIN CONJUGATION FACTOR E4 B"/>
    <property type="match status" value="1"/>
</dbReference>
<evidence type="ECO:0000256" key="6">
    <source>
        <dbReference type="ARBA" id="ARBA00022679"/>
    </source>
</evidence>
<dbReference type="CDD" id="cd16657">
    <property type="entry name" value="RING-Ubox_UBE4A"/>
    <property type="match status" value="1"/>
</dbReference>
<gene>
    <name evidence="11" type="ORF">BASA50_000657</name>
</gene>
<dbReference type="PROSITE" id="PS51698">
    <property type="entry name" value="U_BOX"/>
    <property type="match status" value="1"/>
</dbReference>
<dbReference type="InterPro" id="IPR045132">
    <property type="entry name" value="UBE4"/>
</dbReference>
<evidence type="ECO:0000256" key="7">
    <source>
        <dbReference type="ARBA" id="ARBA00022786"/>
    </source>
</evidence>
<reference evidence="11 12" key="1">
    <citation type="submission" date="2021-02" db="EMBL/GenBank/DDBJ databases">
        <title>Variation within the Batrachochytrium salamandrivorans European outbreak.</title>
        <authorList>
            <person name="Kelly M."/>
            <person name="Pasmans F."/>
            <person name="Shea T.P."/>
            <person name="Munoz J.F."/>
            <person name="Carranza S."/>
            <person name="Cuomo C.A."/>
            <person name="Martel A."/>
        </authorList>
    </citation>
    <scope>NUCLEOTIDE SEQUENCE [LARGE SCALE GENOMIC DNA]</scope>
    <source>
        <strain evidence="11 12">AMFP18/2</strain>
    </source>
</reference>
<comment type="pathway">
    <text evidence="3">Protein modification; protein ubiquitination.</text>
</comment>
<dbReference type="InterPro" id="IPR019474">
    <property type="entry name" value="Ub_conjug_fac_E4_core"/>
</dbReference>
<evidence type="ECO:0000256" key="1">
    <source>
        <dbReference type="ARBA" id="ARBA00004123"/>
    </source>
</evidence>
<protein>
    <recommendedName>
        <fullName evidence="10">U-box domain-containing protein</fullName>
    </recommendedName>
</protein>
<evidence type="ECO:0000256" key="3">
    <source>
        <dbReference type="ARBA" id="ARBA00004906"/>
    </source>
</evidence>
<keyword evidence="6" id="KW-0808">Transferase</keyword>
<comment type="subcellular location">
    <subcellularLocation>
        <location evidence="2">Cytoplasm</location>
    </subcellularLocation>
    <subcellularLocation>
        <location evidence="1">Nucleus</location>
    </subcellularLocation>
</comment>
<dbReference type="EMBL" id="JAFCIX010000575">
    <property type="protein sequence ID" value="KAH6586192.1"/>
    <property type="molecule type" value="Genomic_DNA"/>
</dbReference>
<dbReference type="InterPro" id="IPR003613">
    <property type="entry name" value="Ubox_domain"/>
</dbReference>
<dbReference type="Pfam" id="PF10408">
    <property type="entry name" value="Ufd2P_core"/>
    <property type="match status" value="1"/>
</dbReference>
<evidence type="ECO:0000256" key="2">
    <source>
        <dbReference type="ARBA" id="ARBA00004496"/>
    </source>
</evidence>
<evidence type="ECO:0000256" key="8">
    <source>
        <dbReference type="ARBA" id="ARBA00023242"/>
    </source>
</evidence>
<evidence type="ECO:0000259" key="10">
    <source>
        <dbReference type="PROSITE" id="PS51698"/>
    </source>
</evidence>
<comment type="similarity">
    <text evidence="4">Belongs to the ubiquitin conjugation factor E4 family.</text>
</comment>
<keyword evidence="7" id="KW-0833">Ubl conjugation pathway</keyword>
<keyword evidence="5" id="KW-0963">Cytoplasm</keyword>
<name>A0ABQ8ET85_9FUNG</name>
<comment type="caution">
    <text evidence="11">The sequence shown here is derived from an EMBL/GenBank/DDBJ whole genome shotgun (WGS) entry which is preliminary data.</text>
</comment>
<keyword evidence="12" id="KW-1185">Reference proteome</keyword>
<dbReference type="PANTHER" id="PTHR13931">
    <property type="entry name" value="UBIQUITINATION FACTOR E4"/>
    <property type="match status" value="1"/>
</dbReference>
<dbReference type="Pfam" id="PF04564">
    <property type="entry name" value="U-box"/>
    <property type="match status" value="1"/>
</dbReference>
<evidence type="ECO:0000256" key="4">
    <source>
        <dbReference type="ARBA" id="ARBA00007434"/>
    </source>
</evidence>
<feature type="compositionally biased region" description="Low complexity" evidence="9">
    <location>
        <begin position="15"/>
        <end position="31"/>
    </location>
</feature>
<dbReference type="InterPro" id="IPR013083">
    <property type="entry name" value="Znf_RING/FYVE/PHD"/>
</dbReference>
<feature type="domain" description="U-box" evidence="10">
    <location>
        <begin position="1040"/>
        <end position="1114"/>
    </location>
</feature>
<keyword evidence="8" id="KW-0539">Nucleus</keyword>
<proteinExistence type="inferred from homology"/>
<dbReference type="SUPFAM" id="SSF57850">
    <property type="entry name" value="RING/U-box"/>
    <property type="match status" value="1"/>
</dbReference>
<feature type="region of interest" description="Disordered" evidence="9">
    <location>
        <begin position="1"/>
        <end position="92"/>
    </location>
</feature>
<evidence type="ECO:0000256" key="9">
    <source>
        <dbReference type="SAM" id="MobiDB-lite"/>
    </source>
</evidence>
<feature type="compositionally biased region" description="Low complexity" evidence="9">
    <location>
        <begin position="38"/>
        <end position="66"/>
    </location>
</feature>
<evidence type="ECO:0000256" key="5">
    <source>
        <dbReference type="ARBA" id="ARBA00022490"/>
    </source>
</evidence>
<feature type="compositionally biased region" description="Polar residues" evidence="9">
    <location>
        <begin position="74"/>
        <end position="84"/>
    </location>
</feature>
<evidence type="ECO:0000313" key="11">
    <source>
        <dbReference type="EMBL" id="KAH6586192.1"/>
    </source>
</evidence>
<dbReference type="Proteomes" id="UP001648503">
    <property type="component" value="Unassembled WGS sequence"/>
</dbReference>
<sequence>MDNDLIRQKRLNKLGGTTNSSSPRSTGSSESATPKSQGSPPANAGSSSSTSVASSVSTVVSRNTTALKPKPVMPTSTKSLSSTEPPVKSAPKTPKFTALDAFLGPTDQDWLHTSLCSIFQVSLKSPAPNDHLYLEDLVGELDRESIAPILSVDIAERVIYARLQLSSNSSPSMPSLFDYLASVWVRAHAAKNSLRPFIAMAIENPIAGAKAKTRESDITAVQALVVSYAGLVLNPDMIDNFPLNHTWGSGFLGYKLLAASDLTNLYPREFITEFVERFEDDCLKEILGYTLKSIVAAMREKSVTKDYMQPIKVLQYLVSFKPMANLISQLPDWNPDYTNARTIEVLPIMGPFFSRTGIFPDSDSEIPAKYFASLNPFGDDMFDQRGLSIGARNNADVQTAMNGLRDLSQIIHNDLFTILMSFAKAGNLAKEAVLSFISRVIKLNDSRGKMQVDRRQVSTDGFMYNLLHVCLKLCDPIMDSSFSKLSIIDQTYPTHTSRLDFTETTRILADKGAVDAHILQWRLDHAESDPAAPNFVTEIFFLTLAIHHYGILSTMRYYAGFVKELDEMRKQANKFKAVRDSGAWTNIQPFVRNANEEGLQRLQGEVDKLVGVKLTMDAALMHRPALEHSLRFYSLVMMFLIRAACGVSGNNQRIAWDKVARGMTDGPQLFPLPATPPVEFSVLPEWIIEDICEFYLFILKNNPVLFENHPRDEIMTFSIVFLSNPTYIKNPYLKSKLVEILFYFTIPLYRSSNGVTRGAMDGVFLSHPMARAHLVRSTLGFYVDVEQTGMHSQFYDKFNIRYNISQIIKSVWSDPAHRLALVQASRDKEFFVKFVALLMNDTTYLLDEGLSKLKEIGGLQSELAVPLPENASNEVRQARQERESLMSQNERQALSYMSLSNETVHMLQYMTSHTDIVEPFMSNEIVERLAAMLDFNLVALAGPRCTELRVANPEKYRFDPKKLLSELVGIFIHLADRQEFVLAVAKDGRSFSTAVFDRAISILSKHRLKNEMEIAKLVEFVNNVEKTLLSEKLAEEEMGDVPDQFLDPLLYTLMEDPVILPSSGVTIDLSTIKSHLLSDAHDPFNRQALTIDQVKPDLELKEKIRLWRAQRKHQSQTLASDTMDTTL</sequence>